<evidence type="ECO:0000259" key="10">
    <source>
        <dbReference type="PROSITE" id="PS50850"/>
    </source>
</evidence>
<feature type="domain" description="Major facilitator superfamily (MFS) profile" evidence="10">
    <location>
        <begin position="90"/>
        <end position="521"/>
    </location>
</feature>
<dbReference type="InterPro" id="IPR011701">
    <property type="entry name" value="MFS"/>
</dbReference>
<dbReference type="SUPFAM" id="SSF103473">
    <property type="entry name" value="MFS general substrate transporter"/>
    <property type="match status" value="1"/>
</dbReference>
<proteinExistence type="inferred from homology"/>
<organism evidence="11 12">
    <name type="scientific">Cladorrhinum samala</name>
    <dbReference type="NCBI Taxonomy" id="585594"/>
    <lineage>
        <taxon>Eukaryota</taxon>
        <taxon>Fungi</taxon>
        <taxon>Dikarya</taxon>
        <taxon>Ascomycota</taxon>
        <taxon>Pezizomycotina</taxon>
        <taxon>Sordariomycetes</taxon>
        <taxon>Sordariomycetidae</taxon>
        <taxon>Sordariales</taxon>
        <taxon>Podosporaceae</taxon>
        <taxon>Cladorrhinum</taxon>
    </lineage>
</organism>
<dbReference type="PANTHER" id="PTHR23502:SF186">
    <property type="entry name" value="MAJOR FACILITATOR SUPERFAMILY (MFS) PROFILE DOMAIN-CONTAINING PROTEIN"/>
    <property type="match status" value="1"/>
</dbReference>
<dbReference type="EMBL" id="MU865113">
    <property type="protein sequence ID" value="KAK4457459.1"/>
    <property type="molecule type" value="Genomic_DNA"/>
</dbReference>
<feature type="transmembrane region" description="Helical" evidence="9">
    <location>
        <begin position="455"/>
        <end position="480"/>
    </location>
</feature>
<dbReference type="InterPro" id="IPR020846">
    <property type="entry name" value="MFS_dom"/>
</dbReference>
<feature type="transmembrane region" description="Helical" evidence="9">
    <location>
        <begin position="155"/>
        <end position="175"/>
    </location>
</feature>
<feature type="transmembrane region" description="Helical" evidence="9">
    <location>
        <begin position="119"/>
        <end position="143"/>
    </location>
</feature>
<comment type="subcellular location">
    <subcellularLocation>
        <location evidence="1">Cell membrane</location>
        <topology evidence="1">Multi-pass membrane protein</topology>
    </subcellularLocation>
</comment>
<evidence type="ECO:0000256" key="8">
    <source>
        <dbReference type="SAM" id="MobiDB-lite"/>
    </source>
</evidence>
<dbReference type="PROSITE" id="PS50850">
    <property type="entry name" value="MFS"/>
    <property type="match status" value="1"/>
</dbReference>
<reference evidence="11" key="2">
    <citation type="submission" date="2023-06" db="EMBL/GenBank/DDBJ databases">
        <authorList>
            <consortium name="Lawrence Berkeley National Laboratory"/>
            <person name="Mondo S.J."/>
            <person name="Hensen N."/>
            <person name="Bonometti L."/>
            <person name="Westerberg I."/>
            <person name="Brannstrom I.O."/>
            <person name="Guillou S."/>
            <person name="Cros-Aarteil S."/>
            <person name="Calhoun S."/>
            <person name="Haridas S."/>
            <person name="Kuo A."/>
            <person name="Pangilinan J."/>
            <person name="Riley R."/>
            <person name="Labutti K."/>
            <person name="Andreopoulos B."/>
            <person name="Lipzen A."/>
            <person name="Chen C."/>
            <person name="Yanf M."/>
            <person name="Daum C."/>
            <person name="Ng V."/>
            <person name="Clum A."/>
            <person name="Steindorff A."/>
            <person name="Ohm R."/>
            <person name="Martin F."/>
            <person name="Silar P."/>
            <person name="Natvig D."/>
            <person name="Lalanne C."/>
            <person name="Gautier V."/>
            <person name="Ament-Velasquez S.L."/>
            <person name="Kruys A."/>
            <person name="Hutchinson M.I."/>
            <person name="Powell A.J."/>
            <person name="Barry K."/>
            <person name="Miller A.N."/>
            <person name="Grigoriev I.V."/>
            <person name="Debuchy R."/>
            <person name="Gladieux P."/>
            <person name="Thoren M.H."/>
            <person name="Johannesson H."/>
        </authorList>
    </citation>
    <scope>NUCLEOTIDE SEQUENCE</scope>
    <source>
        <strain evidence="11">PSN324</strain>
    </source>
</reference>
<feature type="transmembrane region" description="Helical" evidence="9">
    <location>
        <begin position="248"/>
        <end position="273"/>
    </location>
</feature>
<feature type="transmembrane region" description="Helical" evidence="9">
    <location>
        <begin position="424"/>
        <end position="448"/>
    </location>
</feature>
<keyword evidence="2" id="KW-0813">Transport</keyword>
<evidence type="ECO:0000313" key="12">
    <source>
        <dbReference type="Proteomes" id="UP001321749"/>
    </source>
</evidence>
<gene>
    <name evidence="11" type="ORF">QBC42DRAFT_188498</name>
</gene>
<comment type="caution">
    <text evidence="11">The sequence shown here is derived from an EMBL/GenBank/DDBJ whole genome shotgun (WGS) entry which is preliminary data.</text>
</comment>
<evidence type="ECO:0000256" key="1">
    <source>
        <dbReference type="ARBA" id="ARBA00004651"/>
    </source>
</evidence>
<evidence type="ECO:0000256" key="7">
    <source>
        <dbReference type="ARBA" id="ARBA00038459"/>
    </source>
</evidence>
<dbReference type="Proteomes" id="UP001321749">
    <property type="component" value="Unassembled WGS sequence"/>
</dbReference>
<feature type="transmembrane region" description="Helical" evidence="9">
    <location>
        <begin position="181"/>
        <end position="203"/>
    </location>
</feature>
<evidence type="ECO:0000256" key="4">
    <source>
        <dbReference type="ARBA" id="ARBA00022692"/>
    </source>
</evidence>
<protein>
    <submittedName>
        <fullName evidence="11">Transporter mfs2</fullName>
    </submittedName>
</protein>
<dbReference type="InterPro" id="IPR036259">
    <property type="entry name" value="MFS_trans_sf"/>
</dbReference>
<keyword evidence="4 9" id="KW-0812">Transmembrane</keyword>
<feature type="transmembrane region" description="Helical" evidence="9">
    <location>
        <begin position="90"/>
        <end position="113"/>
    </location>
</feature>
<evidence type="ECO:0000256" key="3">
    <source>
        <dbReference type="ARBA" id="ARBA00022475"/>
    </source>
</evidence>
<dbReference type="Pfam" id="PF07690">
    <property type="entry name" value="MFS_1"/>
    <property type="match status" value="1"/>
</dbReference>
<evidence type="ECO:0000256" key="6">
    <source>
        <dbReference type="ARBA" id="ARBA00023136"/>
    </source>
</evidence>
<dbReference type="Gene3D" id="1.20.1250.20">
    <property type="entry name" value="MFS general substrate transporter like domains"/>
    <property type="match status" value="1"/>
</dbReference>
<accession>A0AAV9H8V3</accession>
<feature type="transmembrane region" description="Helical" evidence="9">
    <location>
        <begin position="492"/>
        <end position="514"/>
    </location>
</feature>
<evidence type="ECO:0000313" key="11">
    <source>
        <dbReference type="EMBL" id="KAK4457459.1"/>
    </source>
</evidence>
<dbReference type="GO" id="GO:0005886">
    <property type="term" value="C:plasma membrane"/>
    <property type="evidence" value="ECO:0007669"/>
    <property type="project" value="UniProtKB-SubCell"/>
</dbReference>
<sequence length="584" mass="63334">MTPPTSSSSSMTAREPATTRGPSPDLESQQQDRSDASHFSLLLDPGHVTDAIRNHRYPGQGTPESPYVVDFLPQDAANPMQFSFQKKWTITLIQAIATLAVAFVSTAYTGGIFEVIKYFGVSTTVATLGVSLFVFGFAVGPLLWAPLSEFYGRQVIFCCTYVGLVAFSAGAAGAQNIQTLIVLRFFAGAFGSSPLTNAGGVIADMFNANERGAASSIFSMAPFLGPAIGPIVGGFLGQSEGWRWIQGLMAIFTGVLWILGTLCVPETYAPVILRKRAAHLSKLTGDVYTSKMDVGNTQTKMEKFKTNISRPWLLLFTEPIVFLTSIYMSLIYGTLYMLFGAFPIVFQLGRGWSPGISGLAFSGIAVGMLFAVVYAFLDNKRYMRVAAENGGSAPPEARLPLAIIGSVFLPVGLFWFAWTNGPEVHWIVPIAASAFFAAGLVGVFLSLLTYMIDSYTVYAASVLAANAVLRSLFGAAFPLFTTYMYKDLGIHWASTVPAFLALACMPFPIFFYWYGARIRAKCKYSAEAARILEQWKAAHVEEKVEIETEAPKGSQFPATESTAVLSEDETIRGEGNHNDGNEKE</sequence>
<keyword evidence="6 9" id="KW-0472">Membrane</keyword>
<feature type="transmembrane region" description="Helical" evidence="9">
    <location>
        <begin position="312"/>
        <end position="339"/>
    </location>
</feature>
<name>A0AAV9H8V3_9PEZI</name>
<comment type="similarity">
    <text evidence="7">Belongs to the major facilitator superfamily. DHA1 family. Polyamines/proton antiporter (TC 2.A.1.2.16) subfamily.</text>
</comment>
<dbReference type="AlphaFoldDB" id="A0AAV9H8V3"/>
<keyword evidence="12" id="KW-1185">Reference proteome</keyword>
<dbReference type="CDD" id="cd17323">
    <property type="entry name" value="MFS_Tpo1_MDR_like"/>
    <property type="match status" value="1"/>
</dbReference>
<keyword evidence="5 9" id="KW-1133">Transmembrane helix</keyword>
<feature type="region of interest" description="Disordered" evidence="8">
    <location>
        <begin position="1"/>
        <end position="34"/>
    </location>
</feature>
<evidence type="ECO:0000256" key="9">
    <source>
        <dbReference type="SAM" id="Phobius"/>
    </source>
</evidence>
<reference evidence="11" key="1">
    <citation type="journal article" date="2023" name="Mol. Phylogenet. Evol.">
        <title>Genome-scale phylogeny and comparative genomics of the fungal order Sordariales.</title>
        <authorList>
            <person name="Hensen N."/>
            <person name="Bonometti L."/>
            <person name="Westerberg I."/>
            <person name="Brannstrom I.O."/>
            <person name="Guillou S."/>
            <person name="Cros-Aarteil S."/>
            <person name="Calhoun S."/>
            <person name="Haridas S."/>
            <person name="Kuo A."/>
            <person name="Mondo S."/>
            <person name="Pangilinan J."/>
            <person name="Riley R."/>
            <person name="LaButti K."/>
            <person name="Andreopoulos B."/>
            <person name="Lipzen A."/>
            <person name="Chen C."/>
            <person name="Yan M."/>
            <person name="Daum C."/>
            <person name="Ng V."/>
            <person name="Clum A."/>
            <person name="Steindorff A."/>
            <person name="Ohm R.A."/>
            <person name="Martin F."/>
            <person name="Silar P."/>
            <person name="Natvig D.O."/>
            <person name="Lalanne C."/>
            <person name="Gautier V."/>
            <person name="Ament-Velasquez S.L."/>
            <person name="Kruys A."/>
            <person name="Hutchinson M.I."/>
            <person name="Powell A.J."/>
            <person name="Barry K."/>
            <person name="Miller A.N."/>
            <person name="Grigoriev I.V."/>
            <person name="Debuchy R."/>
            <person name="Gladieux P."/>
            <person name="Hiltunen Thoren M."/>
            <person name="Johannesson H."/>
        </authorList>
    </citation>
    <scope>NUCLEOTIDE SEQUENCE</scope>
    <source>
        <strain evidence="11">PSN324</strain>
    </source>
</reference>
<feature type="transmembrane region" description="Helical" evidence="9">
    <location>
        <begin position="359"/>
        <end position="377"/>
    </location>
</feature>
<feature type="compositionally biased region" description="Low complexity" evidence="8">
    <location>
        <begin position="1"/>
        <end position="12"/>
    </location>
</feature>
<evidence type="ECO:0000256" key="2">
    <source>
        <dbReference type="ARBA" id="ARBA00022448"/>
    </source>
</evidence>
<dbReference type="GO" id="GO:0022857">
    <property type="term" value="F:transmembrane transporter activity"/>
    <property type="evidence" value="ECO:0007669"/>
    <property type="project" value="InterPro"/>
</dbReference>
<dbReference type="PANTHER" id="PTHR23502">
    <property type="entry name" value="MAJOR FACILITATOR SUPERFAMILY"/>
    <property type="match status" value="1"/>
</dbReference>
<evidence type="ECO:0000256" key="5">
    <source>
        <dbReference type="ARBA" id="ARBA00022989"/>
    </source>
</evidence>
<dbReference type="FunFam" id="1.20.1250.20:FF:000266">
    <property type="entry name" value="MFS multidrug transporter, putative"/>
    <property type="match status" value="1"/>
</dbReference>
<keyword evidence="3" id="KW-1003">Cell membrane</keyword>
<feature type="transmembrane region" description="Helical" evidence="9">
    <location>
        <begin position="398"/>
        <end position="418"/>
    </location>
</feature>